<keyword evidence="3" id="KW-1133">Transmembrane helix</keyword>
<sequence length="185" mass="20521">MTQDDLKRQPPSPRHGPFASQYVIKDRHRALSTFIVIFLVLAGITALVVWLVYRPHDPKFKVVSLVIYDLNFTSPPYMFATMQFTVVTRNPNEKVSFYYDQLFVFVSYKNQVITPPSSLSPLYYDSKSTVALSPVLGGGVVAASIKVANGLVMDRSYGLVNLKLILTGKVRSGPLIGSSECQVDA</sequence>
<dbReference type="GO" id="GO:0098542">
    <property type="term" value="P:defense response to other organism"/>
    <property type="evidence" value="ECO:0007669"/>
    <property type="project" value="InterPro"/>
</dbReference>
<dbReference type="EMBL" id="CACTIH010007348">
    <property type="protein sequence ID" value="CAA3010628.1"/>
    <property type="molecule type" value="Genomic_DNA"/>
</dbReference>
<reference evidence="4 5" key="1">
    <citation type="submission" date="2019-12" db="EMBL/GenBank/DDBJ databases">
        <authorList>
            <person name="Alioto T."/>
            <person name="Alioto T."/>
            <person name="Gomez Garrido J."/>
        </authorList>
    </citation>
    <scope>NUCLEOTIDE SEQUENCE [LARGE SCALE GENOMIC DNA]</scope>
</reference>
<organism evidence="4 5">
    <name type="scientific">Olea europaea subsp. europaea</name>
    <dbReference type="NCBI Taxonomy" id="158383"/>
    <lineage>
        <taxon>Eukaryota</taxon>
        <taxon>Viridiplantae</taxon>
        <taxon>Streptophyta</taxon>
        <taxon>Embryophyta</taxon>
        <taxon>Tracheophyta</taxon>
        <taxon>Spermatophyta</taxon>
        <taxon>Magnoliopsida</taxon>
        <taxon>eudicotyledons</taxon>
        <taxon>Gunneridae</taxon>
        <taxon>Pentapetalae</taxon>
        <taxon>asterids</taxon>
        <taxon>lamiids</taxon>
        <taxon>Lamiales</taxon>
        <taxon>Oleaceae</taxon>
        <taxon>Oleeae</taxon>
        <taxon>Olea</taxon>
    </lineage>
</organism>
<gene>
    <name evidence="4" type="ORF">OLEA9_A120439</name>
</gene>
<comment type="subcellular location">
    <subcellularLocation>
        <location evidence="1">Membrane</location>
    </subcellularLocation>
</comment>
<evidence type="ECO:0000313" key="5">
    <source>
        <dbReference type="Proteomes" id="UP000594638"/>
    </source>
</evidence>
<name>A0A8S0U0A2_OLEEU</name>
<dbReference type="Gramene" id="OE9A120439T1">
    <property type="protein sequence ID" value="OE9A120439C1"/>
    <property type="gene ID" value="OE9A120439"/>
</dbReference>
<evidence type="ECO:0000256" key="1">
    <source>
        <dbReference type="ARBA" id="ARBA00004370"/>
    </source>
</evidence>
<dbReference type="OrthoDB" id="746161at2759"/>
<dbReference type="PANTHER" id="PTHR31415">
    <property type="entry name" value="OS05G0367900 PROTEIN"/>
    <property type="match status" value="1"/>
</dbReference>
<dbReference type="GO" id="GO:0009506">
    <property type="term" value="C:plasmodesma"/>
    <property type="evidence" value="ECO:0007669"/>
    <property type="project" value="TreeGrafter"/>
</dbReference>
<dbReference type="InterPro" id="IPR044839">
    <property type="entry name" value="NDR1-like"/>
</dbReference>
<dbReference type="Proteomes" id="UP000594638">
    <property type="component" value="Unassembled WGS sequence"/>
</dbReference>
<evidence type="ECO:0000256" key="3">
    <source>
        <dbReference type="SAM" id="Phobius"/>
    </source>
</evidence>
<comment type="caution">
    <text evidence="4">The sequence shown here is derived from an EMBL/GenBank/DDBJ whole genome shotgun (WGS) entry which is preliminary data.</text>
</comment>
<dbReference type="GO" id="GO:0005886">
    <property type="term" value="C:plasma membrane"/>
    <property type="evidence" value="ECO:0007669"/>
    <property type="project" value="TreeGrafter"/>
</dbReference>
<keyword evidence="3" id="KW-0812">Transmembrane</keyword>
<evidence type="ECO:0000256" key="2">
    <source>
        <dbReference type="ARBA" id="ARBA00023136"/>
    </source>
</evidence>
<proteinExistence type="predicted"/>
<dbReference type="AlphaFoldDB" id="A0A8S0U0A2"/>
<dbReference type="PANTHER" id="PTHR31415:SF9">
    <property type="entry name" value="OS05G0367900 PROTEIN"/>
    <property type="match status" value="1"/>
</dbReference>
<accession>A0A8S0U0A2</accession>
<keyword evidence="2 3" id="KW-0472">Membrane</keyword>
<evidence type="ECO:0000313" key="4">
    <source>
        <dbReference type="EMBL" id="CAA3010628.1"/>
    </source>
</evidence>
<feature type="transmembrane region" description="Helical" evidence="3">
    <location>
        <begin position="30"/>
        <end position="53"/>
    </location>
</feature>
<protein>
    <submittedName>
        <fullName evidence="4">NDR1 HIN1 12</fullName>
    </submittedName>
</protein>
<keyword evidence="5" id="KW-1185">Reference proteome</keyword>